<feature type="compositionally biased region" description="Polar residues" evidence="1">
    <location>
        <begin position="507"/>
        <end position="516"/>
    </location>
</feature>
<sequence>MGFLQRIFSIRSKKNKKRPQIIHNVDSRLRAIEEEEHEAAIGRLLRSSSARYAVVSEVDYSSLPPLPHPINEVIHNPGASTMSLASSTISQRGTYTVTVHGRKQHALTEFPNANRDLDNETMMPCRPAANPTHPKDNSQLLGLRSDPSVASLLDMYDEHGRISPDAFSNSPPSPKKEGRAQVRRNGSTLRQLLGNPSSLNSKGGQPGSWEGDISWAERFLGETDSISSMSSLSLQTPNTPNTHFPHDSSQRKNVQNDISFSTDHDLSAHTYENPAISSMEVELSITGSISSIEPPQKDHNPYIGTDPTTPQRASQVFDFLTERRRPKVSNDQDRSLPELPSAFSVSSDEGSPRTQEGRSHFSDDSFESSCTSSARPAIPMPNFNDTSTFFKSDVRDTTHTTPTSQLPLFAFQNHWGPSEVVAGHSLGITRVAGAGHPDDTLPEDLSAAPNIQRVILTAPTRVIVTAPTPTSKHDRDAPSRIPRGPRSQSRRLSPGSSKKRHLVALTERSNSATSYSHSKDLYTPVPQRKSHRRTSSHGSSSTLSHHIDIGHPTRLVEKGHRRRTSGTRSILTELNKENGSELSANPTLPSTPLRSKSDSRSLFRAAVSPGMFRPPAGMTPSPASSSELSPAGRELMMNVRQQRSKAREVDRDRRSGGRFGLF</sequence>
<reference evidence="2" key="1">
    <citation type="submission" date="2018-04" db="EMBL/GenBank/DDBJ databases">
        <title>Whole genome sequencing of Hypsizygus marmoreus.</title>
        <authorList>
            <person name="Choi I.-G."/>
            <person name="Min B."/>
            <person name="Kim J.-G."/>
            <person name="Kim S."/>
            <person name="Oh Y.-L."/>
            <person name="Kong W.-S."/>
            <person name="Park H."/>
            <person name="Jeong J."/>
            <person name="Song E.-S."/>
        </authorList>
    </citation>
    <scope>NUCLEOTIDE SEQUENCE [LARGE SCALE GENOMIC DNA]</scope>
    <source>
        <strain evidence="2">51987-8</strain>
    </source>
</reference>
<organism evidence="2 3">
    <name type="scientific">Hypsizygus marmoreus</name>
    <name type="common">White beech mushroom</name>
    <name type="synonym">Agaricus marmoreus</name>
    <dbReference type="NCBI Taxonomy" id="39966"/>
    <lineage>
        <taxon>Eukaryota</taxon>
        <taxon>Fungi</taxon>
        <taxon>Dikarya</taxon>
        <taxon>Basidiomycota</taxon>
        <taxon>Agaricomycotina</taxon>
        <taxon>Agaricomycetes</taxon>
        <taxon>Agaricomycetidae</taxon>
        <taxon>Agaricales</taxon>
        <taxon>Tricholomatineae</taxon>
        <taxon>Lyophyllaceae</taxon>
        <taxon>Hypsizygus</taxon>
    </lineage>
</organism>
<feature type="compositionally biased region" description="Polar residues" evidence="1">
    <location>
        <begin position="343"/>
        <end position="354"/>
    </location>
</feature>
<feature type="compositionally biased region" description="Polar residues" evidence="1">
    <location>
        <begin position="184"/>
        <end position="203"/>
    </location>
</feature>
<feature type="compositionally biased region" description="Basic and acidic residues" evidence="1">
    <location>
        <begin position="323"/>
        <end position="336"/>
    </location>
</feature>
<comment type="caution">
    <text evidence="2">The sequence shown here is derived from an EMBL/GenBank/DDBJ whole genome shotgun (WGS) entry which is preliminary data.</text>
</comment>
<gene>
    <name evidence="2" type="ORF">Hypma_009138</name>
</gene>
<feature type="compositionally biased region" description="Low complexity" evidence="1">
    <location>
        <begin position="620"/>
        <end position="631"/>
    </location>
</feature>
<keyword evidence="3" id="KW-1185">Reference proteome</keyword>
<dbReference type="OrthoDB" id="3168838at2759"/>
<feature type="compositionally biased region" description="Polar residues" evidence="1">
    <location>
        <begin position="486"/>
        <end position="496"/>
    </location>
</feature>
<accession>A0A369JYS6</accession>
<dbReference type="Proteomes" id="UP000076154">
    <property type="component" value="Unassembled WGS sequence"/>
</dbReference>
<evidence type="ECO:0000313" key="3">
    <source>
        <dbReference type="Proteomes" id="UP000076154"/>
    </source>
</evidence>
<evidence type="ECO:0000256" key="1">
    <source>
        <dbReference type="SAM" id="MobiDB-lite"/>
    </source>
</evidence>
<feature type="compositionally biased region" description="Basic and acidic residues" evidence="1">
    <location>
        <begin position="545"/>
        <end position="558"/>
    </location>
</feature>
<name>A0A369JYS6_HYPMA</name>
<feature type="region of interest" description="Disordered" evidence="1">
    <location>
        <begin position="462"/>
        <end position="662"/>
    </location>
</feature>
<protein>
    <submittedName>
        <fullName evidence="2">Uncharacterized protein</fullName>
    </submittedName>
</protein>
<dbReference type="AlphaFoldDB" id="A0A369JYS6"/>
<evidence type="ECO:0000313" key="2">
    <source>
        <dbReference type="EMBL" id="RDB23866.1"/>
    </source>
</evidence>
<feature type="compositionally biased region" description="Basic and acidic residues" evidence="1">
    <location>
        <begin position="645"/>
        <end position="655"/>
    </location>
</feature>
<feature type="region of interest" description="Disordered" evidence="1">
    <location>
        <begin position="290"/>
        <end position="311"/>
    </location>
</feature>
<dbReference type="InParanoid" id="A0A369JYS6"/>
<feature type="compositionally biased region" description="Polar residues" evidence="1">
    <location>
        <begin position="580"/>
        <end position="594"/>
    </location>
</feature>
<feature type="region of interest" description="Disordered" evidence="1">
    <location>
        <begin position="227"/>
        <end position="252"/>
    </location>
</feature>
<dbReference type="STRING" id="39966.A0A369JYS6"/>
<feature type="region of interest" description="Disordered" evidence="1">
    <location>
        <begin position="323"/>
        <end position="384"/>
    </location>
</feature>
<dbReference type="EMBL" id="LUEZ02000046">
    <property type="protein sequence ID" value="RDB23866.1"/>
    <property type="molecule type" value="Genomic_DNA"/>
</dbReference>
<feature type="region of interest" description="Disordered" evidence="1">
    <location>
        <begin position="160"/>
        <end position="211"/>
    </location>
</feature>
<proteinExistence type="predicted"/>